<keyword evidence="6 9" id="KW-0472">Membrane</keyword>
<evidence type="ECO:0000256" key="3">
    <source>
        <dbReference type="ARBA" id="ARBA00022692"/>
    </source>
</evidence>
<keyword evidence="4" id="KW-0552">Olfaction</keyword>
<evidence type="ECO:0000256" key="7">
    <source>
        <dbReference type="ARBA" id="ARBA00023170"/>
    </source>
</evidence>
<keyword evidence="8" id="KW-0807">Transducer</keyword>
<dbReference type="PANTHER" id="PTHR21137:SF44">
    <property type="entry name" value="ODORANT RECEPTOR 13A-RELATED"/>
    <property type="match status" value="1"/>
</dbReference>
<accession>A0A0U2SQV8</accession>
<proteinExistence type="evidence at transcript level"/>
<evidence type="ECO:0000256" key="5">
    <source>
        <dbReference type="ARBA" id="ARBA00022989"/>
    </source>
</evidence>
<dbReference type="GO" id="GO:0005549">
    <property type="term" value="F:odorant binding"/>
    <property type="evidence" value="ECO:0007669"/>
    <property type="project" value="InterPro"/>
</dbReference>
<keyword evidence="5 9" id="KW-1133">Transmembrane helix</keyword>
<evidence type="ECO:0000256" key="9">
    <source>
        <dbReference type="SAM" id="Phobius"/>
    </source>
</evidence>
<reference evidence="10" key="2">
    <citation type="submission" date="2015-03" db="EMBL/GenBank/DDBJ databases">
        <authorList>
            <person name="Murphy D."/>
        </authorList>
    </citation>
    <scope>NUCLEOTIDE SEQUENCE</scope>
</reference>
<keyword evidence="7 10" id="KW-0675">Receptor</keyword>
<comment type="subcellular location">
    <subcellularLocation>
        <location evidence="1">Membrane</location>
        <topology evidence="1">Multi-pass membrane protein</topology>
    </subcellularLocation>
</comment>
<evidence type="ECO:0000256" key="8">
    <source>
        <dbReference type="ARBA" id="ARBA00023224"/>
    </source>
</evidence>
<dbReference type="EMBL" id="KP975143">
    <property type="protein sequence ID" value="ALT31662.1"/>
    <property type="molecule type" value="mRNA"/>
</dbReference>
<reference evidence="10" key="1">
    <citation type="journal article" date="2015" name="PLoS ONE">
        <title>Identification and Comparative Expression Profiles of Chemoreception Genes Revealed from Major Chemoreception Organs of the Rice Leaf Folder, Cnaphalocrocis medinalis (Lepidoptera: Pyralidae).</title>
        <authorList>
            <person name="Zeng F.F."/>
            <person name="Zhao Z.F."/>
            <person name="Yan M.J."/>
            <person name="Zhou W."/>
            <person name="Zhang Z."/>
            <person name="Zhang A."/>
            <person name="Lu Z.X."/>
            <person name="Wang M.Q."/>
        </authorList>
    </citation>
    <scope>NUCLEOTIDE SEQUENCE</scope>
</reference>
<dbReference type="AlphaFoldDB" id="A0A0U2SQV8"/>
<evidence type="ECO:0000256" key="4">
    <source>
        <dbReference type="ARBA" id="ARBA00022725"/>
    </source>
</evidence>
<dbReference type="GO" id="GO:0005886">
    <property type="term" value="C:plasma membrane"/>
    <property type="evidence" value="ECO:0007669"/>
    <property type="project" value="TreeGrafter"/>
</dbReference>
<evidence type="ECO:0000256" key="6">
    <source>
        <dbReference type="ARBA" id="ARBA00023136"/>
    </source>
</evidence>
<evidence type="ECO:0000256" key="1">
    <source>
        <dbReference type="ARBA" id="ARBA00004141"/>
    </source>
</evidence>
<evidence type="ECO:0000313" key="10">
    <source>
        <dbReference type="EMBL" id="ALT31662.1"/>
    </source>
</evidence>
<keyword evidence="2" id="KW-0716">Sensory transduction</keyword>
<keyword evidence="3 9" id="KW-0812">Transmembrane</keyword>
<feature type="transmembrane region" description="Helical" evidence="9">
    <location>
        <begin position="84"/>
        <end position="104"/>
    </location>
</feature>
<sequence>WVPWFTVYIHSVAAAYITIIYSLIMDGLFFVLVTNICINFSILSNDILKLKENNFRNINDCIRTHQYLIKLSEELNDIFEAPNFFNVLFGALQICALGFCITAGDWSLVPAYLLFLSTVIVKLWTTSYFGEKLVEKSTEVNEAILNVDWYEADLKIQKTILLIIARSQQPQRLTAYMFSTVCISSFSKIMSNSWSYFSILRSAYQKPEG</sequence>
<protein>
    <submittedName>
        <fullName evidence="10">Odorant receptor 8</fullName>
    </submittedName>
</protein>
<evidence type="ECO:0000256" key="2">
    <source>
        <dbReference type="ARBA" id="ARBA00022606"/>
    </source>
</evidence>
<dbReference type="InterPro" id="IPR004117">
    <property type="entry name" value="7tm6_olfct_rcpt"/>
</dbReference>
<gene>
    <name evidence="10" type="primary">or8</name>
</gene>
<dbReference type="GO" id="GO:0007165">
    <property type="term" value="P:signal transduction"/>
    <property type="evidence" value="ECO:0007669"/>
    <property type="project" value="UniProtKB-KW"/>
</dbReference>
<dbReference type="PANTHER" id="PTHR21137">
    <property type="entry name" value="ODORANT RECEPTOR"/>
    <property type="match status" value="1"/>
</dbReference>
<dbReference type="Pfam" id="PF02949">
    <property type="entry name" value="7tm_6"/>
    <property type="match status" value="1"/>
</dbReference>
<name>A0A0U2SQV8_CNAME</name>
<feature type="transmembrane region" description="Helical" evidence="9">
    <location>
        <begin position="12"/>
        <end position="42"/>
    </location>
</feature>
<dbReference type="GO" id="GO:0004984">
    <property type="term" value="F:olfactory receptor activity"/>
    <property type="evidence" value="ECO:0007669"/>
    <property type="project" value="InterPro"/>
</dbReference>
<organism evidence="10">
    <name type="scientific">Cnaphalocrocis medinalis</name>
    <name type="common">Rice leaffolder moth</name>
    <dbReference type="NCBI Taxonomy" id="437488"/>
    <lineage>
        <taxon>Eukaryota</taxon>
        <taxon>Metazoa</taxon>
        <taxon>Ecdysozoa</taxon>
        <taxon>Arthropoda</taxon>
        <taxon>Hexapoda</taxon>
        <taxon>Insecta</taxon>
        <taxon>Pterygota</taxon>
        <taxon>Neoptera</taxon>
        <taxon>Endopterygota</taxon>
        <taxon>Lepidoptera</taxon>
        <taxon>Glossata</taxon>
        <taxon>Ditrysia</taxon>
        <taxon>Pyraloidea</taxon>
        <taxon>Crambidae</taxon>
        <taxon>Pyraustinae</taxon>
        <taxon>Cnaphalocrocis</taxon>
    </lineage>
</organism>
<feature type="non-terminal residue" evidence="10">
    <location>
        <position position="1"/>
    </location>
</feature>